<gene>
    <name evidence="11" type="ORF">CEN89_666</name>
</gene>
<evidence type="ECO:0000256" key="7">
    <source>
        <dbReference type="PIRSR" id="PIRSR618044-1"/>
    </source>
</evidence>
<evidence type="ECO:0000313" key="12">
    <source>
        <dbReference type="Proteomes" id="UP000315689"/>
    </source>
</evidence>
<evidence type="ECO:0000256" key="6">
    <source>
        <dbReference type="ARBA" id="ARBA00023316"/>
    </source>
</evidence>
<dbReference type="PANTHER" id="PTHR21581:SF6">
    <property type="entry name" value="TRAFFICKING PROTEIN PARTICLE COMPLEX SUBUNIT 12"/>
    <property type="match status" value="1"/>
</dbReference>
<dbReference type="PANTHER" id="PTHR21581">
    <property type="entry name" value="D-ALANYL-D-ALANINE CARBOXYPEPTIDASE"/>
    <property type="match status" value="1"/>
</dbReference>
<evidence type="ECO:0000256" key="4">
    <source>
        <dbReference type="ARBA" id="ARBA00022960"/>
    </source>
</evidence>
<dbReference type="AlphaFoldDB" id="A0A554LI10"/>
<dbReference type="EMBL" id="VMGK01000024">
    <property type="protein sequence ID" value="TSC92487.1"/>
    <property type="molecule type" value="Genomic_DNA"/>
</dbReference>
<keyword evidence="2" id="KW-0732">Signal</keyword>
<reference evidence="11 12" key="1">
    <citation type="submission" date="2017-07" db="EMBL/GenBank/DDBJ databases">
        <title>Mechanisms for carbon and nitrogen cycling indicate functional differentiation within the Candidate Phyla Radiation.</title>
        <authorList>
            <person name="Danczak R.E."/>
            <person name="Johnston M.D."/>
            <person name="Kenah C."/>
            <person name="Slattery M."/>
            <person name="Wrighton K.C."/>
            <person name="Wilkins M.J."/>
        </authorList>
    </citation>
    <scope>NUCLEOTIDE SEQUENCE [LARGE SCALE GENOMIC DNA]</scope>
    <source>
        <strain evidence="11">Licking1014_7</strain>
    </source>
</reference>
<dbReference type="Pfam" id="PF00768">
    <property type="entry name" value="Peptidase_S11"/>
    <property type="match status" value="1"/>
</dbReference>
<feature type="active site" description="Acyl-ester intermediate" evidence="7">
    <location>
        <position position="92"/>
    </location>
</feature>
<dbReference type="GO" id="GO:0009002">
    <property type="term" value="F:serine-type D-Ala-D-Ala carboxypeptidase activity"/>
    <property type="evidence" value="ECO:0007669"/>
    <property type="project" value="InterPro"/>
</dbReference>
<keyword evidence="4" id="KW-0133">Cell shape</keyword>
<dbReference type="InterPro" id="IPR001967">
    <property type="entry name" value="Peptidase_S11_N"/>
</dbReference>
<comment type="caution">
    <text evidence="11">The sequence shown here is derived from an EMBL/GenBank/DDBJ whole genome shotgun (WGS) entry which is preliminary data.</text>
</comment>
<dbReference type="PRINTS" id="PR00725">
    <property type="entry name" value="DADACBPTASE1"/>
</dbReference>
<evidence type="ECO:0000256" key="8">
    <source>
        <dbReference type="PIRSR" id="PIRSR618044-2"/>
    </source>
</evidence>
<dbReference type="SUPFAM" id="SSF56601">
    <property type="entry name" value="beta-lactamase/transpeptidase-like"/>
    <property type="match status" value="1"/>
</dbReference>
<dbReference type="GO" id="GO:0009252">
    <property type="term" value="P:peptidoglycan biosynthetic process"/>
    <property type="evidence" value="ECO:0007669"/>
    <property type="project" value="UniProtKB-KW"/>
</dbReference>
<evidence type="ECO:0000256" key="1">
    <source>
        <dbReference type="ARBA" id="ARBA00007164"/>
    </source>
</evidence>
<name>A0A554LI10_9BACT</name>
<evidence type="ECO:0000256" key="2">
    <source>
        <dbReference type="ARBA" id="ARBA00022729"/>
    </source>
</evidence>
<keyword evidence="5" id="KW-0573">Peptidoglycan synthesis</keyword>
<dbReference type="InterPro" id="IPR018044">
    <property type="entry name" value="Peptidase_S11"/>
</dbReference>
<feature type="binding site" evidence="8">
    <location>
        <position position="255"/>
    </location>
    <ligand>
        <name>substrate</name>
    </ligand>
</feature>
<protein>
    <submittedName>
        <fullName evidence="11">D-alanyl-D-alanine carboxypeptidase</fullName>
    </submittedName>
</protein>
<keyword evidence="11" id="KW-0121">Carboxypeptidase</keyword>
<keyword evidence="6" id="KW-0961">Cell wall biogenesis/degradation</keyword>
<dbReference type="Gene3D" id="3.40.710.10">
    <property type="entry name" value="DD-peptidase/beta-lactamase superfamily"/>
    <property type="match status" value="1"/>
</dbReference>
<dbReference type="Proteomes" id="UP000315689">
    <property type="component" value="Unassembled WGS sequence"/>
</dbReference>
<evidence type="ECO:0000313" key="11">
    <source>
        <dbReference type="EMBL" id="TSC92487.1"/>
    </source>
</evidence>
<evidence type="ECO:0000256" key="9">
    <source>
        <dbReference type="RuleBase" id="RU004016"/>
    </source>
</evidence>
<feature type="domain" description="Peptidase S11 D-alanyl-D-alanine carboxypeptidase A N-terminal" evidence="10">
    <location>
        <begin position="69"/>
        <end position="283"/>
    </location>
</feature>
<accession>A0A554LI10</accession>
<dbReference type="GO" id="GO:0008360">
    <property type="term" value="P:regulation of cell shape"/>
    <property type="evidence" value="ECO:0007669"/>
    <property type="project" value="UniProtKB-KW"/>
</dbReference>
<evidence type="ECO:0000256" key="5">
    <source>
        <dbReference type="ARBA" id="ARBA00022984"/>
    </source>
</evidence>
<feature type="active site" evidence="7">
    <location>
        <position position="147"/>
    </location>
</feature>
<feature type="active site" description="Proton acceptor" evidence="7">
    <location>
        <position position="95"/>
    </location>
</feature>
<proteinExistence type="inferred from homology"/>
<dbReference type="InterPro" id="IPR012338">
    <property type="entry name" value="Beta-lactam/transpept-like"/>
</dbReference>
<keyword evidence="11" id="KW-0645">Protease</keyword>
<keyword evidence="3" id="KW-0378">Hydrolase</keyword>
<evidence type="ECO:0000256" key="3">
    <source>
        <dbReference type="ARBA" id="ARBA00022801"/>
    </source>
</evidence>
<dbReference type="GO" id="GO:0006508">
    <property type="term" value="P:proteolysis"/>
    <property type="evidence" value="ECO:0007669"/>
    <property type="project" value="InterPro"/>
</dbReference>
<sequence length="312" mass="34739">MKYLRIALGIFLVLSIFATHKIFNYWEIRLKKQIKGVESANLNLPNYQINPVPIKKNDAIAPENFWQGVLIDQNSQKILFGKNEHKPVSVASITKLATALTALDNYQLDEIVEISTNASNINGSKIFMSTGEKFTVENLLNALLIMSANDAAIALSEHKQTQEKFIEMMNEKSRKIGMKNTRFLDPSGLNDEGYSTARDIGILFSEALKNDIITKIIGMAEKTIYNQSGTKSYKLESSNRLVKDEMRFEGIVGGKTGFTPNAGHSLVAAATRDNHTLIAVILSTYSNTKEASAIAAADLLNWGFTNWQWENI</sequence>
<organism evidence="11 12">
    <name type="scientific">Candidatus Berkelbacteria bacterium Licking1014_7</name>
    <dbReference type="NCBI Taxonomy" id="2017147"/>
    <lineage>
        <taxon>Bacteria</taxon>
        <taxon>Candidatus Berkelbacteria</taxon>
    </lineage>
</organism>
<comment type="similarity">
    <text evidence="1 9">Belongs to the peptidase S11 family.</text>
</comment>
<evidence type="ECO:0000259" key="10">
    <source>
        <dbReference type="Pfam" id="PF00768"/>
    </source>
</evidence>
<dbReference type="GO" id="GO:0071555">
    <property type="term" value="P:cell wall organization"/>
    <property type="evidence" value="ECO:0007669"/>
    <property type="project" value="UniProtKB-KW"/>
</dbReference>